<dbReference type="Proteomes" id="UP000625568">
    <property type="component" value="Chromosome 3"/>
</dbReference>
<proteinExistence type="predicted"/>
<dbReference type="EMBL" id="CP069484">
    <property type="protein sequence ID" value="QRO80998.1"/>
    <property type="molecule type" value="Genomic_DNA"/>
</dbReference>
<feature type="region of interest" description="Disordered" evidence="1">
    <location>
        <begin position="89"/>
        <end position="115"/>
    </location>
</feature>
<accession>A0A892IFP6</accession>
<organism evidence="2 3">
    <name type="scientific">Burkholderia dolosa</name>
    <dbReference type="NCBI Taxonomy" id="152500"/>
    <lineage>
        <taxon>Bacteria</taxon>
        <taxon>Pseudomonadati</taxon>
        <taxon>Pseudomonadota</taxon>
        <taxon>Betaproteobacteria</taxon>
        <taxon>Burkholderiales</taxon>
        <taxon>Burkholderiaceae</taxon>
        <taxon>Burkholderia</taxon>
        <taxon>Burkholderia cepacia complex</taxon>
    </lineage>
</organism>
<protein>
    <submittedName>
        <fullName evidence="2">Uncharacterized protein</fullName>
    </submittedName>
</protein>
<sequence length="115" mass="12712">MSVRFGATDRERTILFDARLPSRSPHDADTAPYAERLAARLALQPVEERIVANENIRSNAFTAASAFAHICDRCSPSLALHRSRVPVRRVRRGHRHDAQPLPACSRASASQLTNG</sequence>
<keyword evidence="3" id="KW-1185">Reference proteome</keyword>
<dbReference type="GeneID" id="93130944"/>
<dbReference type="AlphaFoldDB" id="A0A892IFP6"/>
<evidence type="ECO:0000256" key="1">
    <source>
        <dbReference type="SAM" id="MobiDB-lite"/>
    </source>
</evidence>
<dbReference type="RefSeq" id="WP_123806787.1">
    <property type="nucleotide sequence ID" value="NZ_CABVPR010000008.1"/>
</dbReference>
<evidence type="ECO:0000313" key="3">
    <source>
        <dbReference type="Proteomes" id="UP000625568"/>
    </source>
</evidence>
<name>A0A892IFP6_9BURK</name>
<reference evidence="2 3" key="1">
    <citation type="submission" date="2021-02" db="EMBL/GenBank/DDBJ databases">
        <title>FDA dAtabase for Regulatory Grade micrObial Sequences (FDA-ARGOS): Supporting development and validation of Infectious Disease Dx tests.</title>
        <authorList>
            <person name="Minogue T."/>
            <person name="Wolcott M."/>
            <person name="Wasieloski L."/>
            <person name="Aguilar W."/>
            <person name="Moore D."/>
            <person name="Jaissle J."/>
            <person name="Tallon L."/>
            <person name="Sadzewicz L."/>
            <person name="Zhao X."/>
            <person name="Boylan J."/>
            <person name="Ott S."/>
            <person name="Bowen H."/>
            <person name="Vavikolanu K."/>
            <person name="Mehta A."/>
            <person name="Aluvathingal J."/>
            <person name="Nadendla S."/>
            <person name="Yan Y."/>
            <person name="Sichtig H."/>
        </authorList>
    </citation>
    <scope>NUCLEOTIDE SEQUENCE [LARGE SCALE GENOMIC DNA]</scope>
    <source>
        <strain evidence="2 3">FDAARGOS_1272</strain>
    </source>
</reference>
<evidence type="ECO:0000313" key="2">
    <source>
        <dbReference type="EMBL" id="QRO80998.1"/>
    </source>
</evidence>
<gene>
    <name evidence="2" type="ORF">I6K02_28215</name>
</gene>